<organism evidence="1 2">
    <name type="scientific">Bacteroides reticulotermitis</name>
    <dbReference type="NCBI Taxonomy" id="1133319"/>
    <lineage>
        <taxon>Bacteria</taxon>
        <taxon>Pseudomonadati</taxon>
        <taxon>Bacteroidota</taxon>
        <taxon>Bacteroidia</taxon>
        <taxon>Bacteroidales</taxon>
        <taxon>Bacteroidaceae</taxon>
        <taxon>Bacteroides</taxon>
    </lineage>
</organism>
<name>A0A840D437_9BACE</name>
<accession>A0A840D437</accession>
<comment type="caution">
    <text evidence="1">The sequence shown here is derived from an EMBL/GenBank/DDBJ whole genome shotgun (WGS) entry which is preliminary data.</text>
</comment>
<dbReference type="EMBL" id="JACIER010000003">
    <property type="protein sequence ID" value="MBB4043212.1"/>
    <property type="molecule type" value="Genomic_DNA"/>
</dbReference>
<gene>
    <name evidence="1" type="ORF">GGR06_000979</name>
</gene>
<dbReference type="AlphaFoldDB" id="A0A840D437"/>
<sequence>MFYKCFTNLLGVFLDNCYYYASSQSLPASFLADLSNNVSQMFHKSFFESLFDHVMCCMSVFCDYAKTPSDTLQVSEKICVNLLKLRKGL</sequence>
<dbReference type="Proteomes" id="UP000560658">
    <property type="component" value="Unassembled WGS sequence"/>
</dbReference>
<reference evidence="1" key="1">
    <citation type="submission" date="2020-08" db="EMBL/GenBank/DDBJ databases">
        <title>Genomic Encyclopedia of Type Strains, Phase IV (KMG-IV): sequencing the most valuable type-strain genomes for metagenomic binning, comparative biology and taxonomic classification.</title>
        <authorList>
            <person name="Goeker M."/>
        </authorList>
    </citation>
    <scope>NUCLEOTIDE SEQUENCE [LARGE SCALE GENOMIC DNA]</scope>
    <source>
        <strain evidence="1">DSM 105720</strain>
    </source>
</reference>
<proteinExistence type="predicted"/>
<protein>
    <submittedName>
        <fullName evidence="1">Uncharacterized protein</fullName>
    </submittedName>
</protein>
<evidence type="ECO:0000313" key="2">
    <source>
        <dbReference type="Proteomes" id="UP000560658"/>
    </source>
</evidence>
<keyword evidence="2" id="KW-1185">Reference proteome</keyword>
<evidence type="ECO:0000313" key="1">
    <source>
        <dbReference type="EMBL" id="MBB4043212.1"/>
    </source>
</evidence>